<dbReference type="InterPro" id="IPR052042">
    <property type="entry name" value="Tail_sheath_structural"/>
</dbReference>
<evidence type="ECO:0000256" key="1">
    <source>
        <dbReference type="ARBA" id="ARBA00008005"/>
    </source>
</evidence>
<proteinExistence type="inferred from homology"/>
<dbReference type="Pfam" id="PF17482">
    <property type="entry name" value="Phage_sheath_1C"/>
    <property type="match status" value="1"/>
</dbReference>
<evidence type="ECO:0000313" key="3">
    <source>
        <dbReference type="EMBL" id="MBL3655545.1"/>
    </source>
</evidence>
<dbReference type="AlphaFoldDB" id="A0A937F747"/>
<dbReference type="PANTHER" id="PTHR35861:SF1">
    <property type="entry name" value="PHAGE TAIL SHEATH PROTEIN"/>
    <property type="match status" value="1"/>
</dbReference>
<dbReference type="InterPro" id="IPR020287">
    <property type="entry name" value="Tail_sheath_C"/>
</dbReference>
<protein>
    <submittedName>
        <fullName evidence="3">Phage tail sheath subtilisin-like domain-containing protein</fullName>
    </submittedName>
</protein>
<accession>A0A937F747</accession>
<organism evidence="3 4">
    <name type="scientific">Fulvivirga sediminis</name>
    <dbReference type="NCBI Taxonomy" id="2803949"/>
    <lineage>
        <taxon>Bacteria</taxon>
        <taxon>Pseudomonadati</taxon>
        <taxon>Bacteroidota</taxon>
        <taxon>Cytophagia</taxon>
        <taxon>Cytophagales</taxon>
        <taxon>Fulvivirgaceae</taxon>
        <taxon>Fulvivirga</taxon>
    </lineage>
</organism>
<sequence length="407" mass="44374">MLGEALDLPKADYYEICKQALSQCATLKDRFCIFDVLDTDTNGGDFRNNIGINNLKYGAAYTPHLQTSLTYLYNDTDVDITGLPSLDSYVYDYEGIKITYAGSSQEAPKFRVNQSQGTGNTETGITFEVDGSQLTIRNVGDGVKPEDLVTAWKAFNDKGLFNIADISIEGDMVVGTKVFIELESTLIGNANLASIKGVKSALYSKIVNELAKQRIVLPPSAAVAGAYATTDRERGVWKAPANISLNAVIAPAYKISNADQENLNLDSDSGKSINAIRSFAGKGTLIWGARTLAGNDNEWRYVPVRRLFNMIEESTKKASSFAVFEPNSAATWLKVKAMIDSYLYGIWQQGALAGATAEQAYFVNIGLGKTMTQQDVLEGRMVVEIGIAAVRPAEFIVLKFSHKLQES</sequence>
<comment type="caution">
    <text evidence="3">The sequence shown here is derived from an EMBL/GenBank/DDBJ whole genome shotgun (WGS) entry which is preliminary data.</text>
</comment>
<dbReference type="PANTHER" id="PTHR35861">
    <property type="match status" value="1"/>
</dbReference>
<keyword evidence="4" id="KW-1185">Reference proteome</keyword>
<reference evidence="3" key="1">
    <citation type="submission" date="2021-01" db="EMBL/GenBank/DDBJ databases">
        <title>Fulvivirga kasyanovii gen. nov., sp nov., a novel member of the phylum Bacteroidetes isolated from seawater in a mussel farm.</title>
        <authorList>
            <person name="Zhao L.-H."/>
            <person name="Wang Z.-J."/>
        </authorList>
    </citation>
    <scope>NUCLEOTIDE SEQUENCE</scope>
    <source>
        <strain evidence="3">2943</strain>
    </source>
</reference>
<dbReference type="Proteomes" id="UP000659388">
    <property type="component" value="Unassembled WGS sequence"/>
</dbReference>
<dbReference type="Gene3D" id="3.40.50.11780">
    <property type="match status" value="1"/>
</dbReference>
<comment type="similarity">
    <text evidence="1">Belongs to the myoviridae tail sheath protein family.</text>
</comment>
<name>A0A937F747_9BACT</name>
<dbReference type="EMBL" id="JAESIY010000002">
    <property type="protein sequence ID" value="MBL3655545.1"/>
    <property type="molecule type" value="Genomic_DNA"/>
</dbReference>
<evidence type="ECO:0000313" key="4">
    <source>
        <dbReference type="Proteomes" id="UP000659388"/>
    </source>
</evidence>
<feature type="domain" description="Tail sheath protein C-terminal" evidence="2">
    <location>
        <begin position="296"/>
        <end position="400"/>
    </location>
</feature>
<evidence type="ECO:0000259" key="2">
    <source>
        <dbReference type="Pfam" id="PF17482"/>
    </source>
</evidence>
<gene>
    <name evidence="3" type="ORF">JL102_05340</name>
</gene>